<evidence type="ECO:0000256" key="1">
    <source>
        <dbReference type="SAM" id="MobiDB-lite"/>
    </source>
</evidence>
<dbReference type="RefSeq" id="WP_131809095.1">
    <property type="nucleotide sequence ID" value="NZ_CP107719.1"/>
</dbReference>
<dbReference type="AlphaFoldDB" id="A0AAE4VDU6"/>
<sequence length="114" mass="12276">MSPPMVMVPVLSDRLAVIDRLAQQALDDADPWRGFAGFLDGLFSMQASDRSINDAVARNPVGAVDVAGECGRAGGMLAAVVDRARESGVPSRFRRRRPRDIDVGDVEGHRDGSR</sequence>
<feature type="compositionally biased region" description="Basic and acidic residues" evidence="1">
    <location>
        <begin position="99"/>
        <end position="114"/>
    </location>
</feature>
<name>A0AAE4VDU6_MYCFO</name>
<proteinExistence type="predicted"/>
<organism evidence="2 3">
    <name type="scientific">Mycolicibacterium fortuitum</name>
    <name type="common">Mycobacterium fortuitum</name>
    <dbReference type="NCBI Taxonomy" id="1766"/>
    <lineage>
        <taxon>Bacteria</taxon>
        <taxon>Bacillati</taxon>
        <taxon>Actinomycetota</taxon>
        <taxon>Actinomycetes</taxon>
        <taxon>Mycobacteriales</taxon>
        <taxon>Mycobacteriaceae</taxon>
        <taxon>Mycolicibacterium</taxon>
    </lineage>
</organism>
<comment type="caution">
    <text evidence="2">The sequence shown here is derived from an EMBL/GenBank/DDBJ whole genome shotgun (WGS) entry which is preliminary data.</text>
</comment>
<dbReference type="Proteomes" id="UP001186041">
    <property type="component" value="Unassembled WGS sequence"/>
</dbReference>
<gene>
    <name evidence="2" type="ORF">R4485_20290</name>
</gene>
<evidence type="ECO:0000313" key="3">
    <source>
        <dbReference type="Proteomes" id="UP001186041"/>
    </source>
</evidence>
<dbReference type="Gene3D" id="1.10.357.10">
    <property type="entry name" value="Tetracycline Repressor, domain 2"/>
    <property type="match status" value="1"/>
</dbReference>
<dbReference type="EMBL" id="JAWLVV010000018">
    <property type="protein sequence ID" value="MDV7292516.1"/>
    <property type="molecule type" value="Genomic_DNA"/>
</dbReference>
<reference evidence="2" key="1">
    <citation type="submission" date="2023-10" db="EMBL/GenBank/DDBJ databases">
        <title>Mycolicibacterium fortuitum clinical isolates causing pulmonary infections in humans.</title>
        <authorList>
            <person name="Mejia-Ponce P.M."/>
            <person name="Zenteno-Cuevas R."/>
            <person name="Licona-Cassani C."/>
        </authorList>
    </citation>
    <scope>NUCLEOTIDE SEQUENCE</scope>
    <source>
        <strain evidence="2">M8</strain>
    </source>
</reference>
<protein>
    <submittedName>
        <fullName evidence="2">Uncharacterized protein</fullName>
    </submittedName>
</protein>
<evidence type="ECO:0000313" key="2">
    <source>
        <dbReference type="EMBL" id="MDV7292516.1"/>
    </source>
</evidence>
<feature type="region of interest" description="Disordered" evidence="1">
    <location>
        <begin position="88"/>
        <end position="114"/>
    </location>
</feature>
<accession>A0AAE4VDU6</accession>